<evidence type="ECO:0000313" key="9">
    <source>
        <dbReference type="EMBL" id="GFH09164.1"/>
    </source>
</evidence>
<dbReference type="InterPro" id="IPR011990">
    <property type="entry name" value="TPR-like_helical_dom_sf"/>
</dbReference>
<dbReference type="GO" id="GO:0005774">
    <property type="term" value="C:vacuolar membrane"/>
    <property type="evidence" value="ECO:0007669"/>
    <property type="project" value="TreeGrafter"/>
</dbReference>
<evidence type="ECO:0000313" key="10">
    <source>
        <dbReference type="Proteomes" id="UP000485058"/>
    </source>
</evidence>
<evidence type="ECO:0000256" key="5">
    <source>
        <dbReference type="ARBA" id="ARBA00022927"/>
    </source>
</evidence>
<comment type="caution">
    <text evidence="9">The sequence shown here is derived from an EMBL/GenBank/DDBJ whole genome shotgun (WGS) entry which is preliminary data.</text>
</comment>
<dbReference type="Gene3D" id="1.25.40.10">
    <property type="entry name" value="Tetratricopeptide repeat domain"/>
    <property type="match status" value="2"/>
</dbReference>
<feature type="non-terminal residue" evidence="9">
    <location>
        <position position="334"/>
    </location>
</feature>
<keyword evidence="3" id="KW-0813">Transport</keyword>
<organism evidence="9 10">
    <name type="scientific">Haematococcus lacustris</name>
    <name type="common">Green alga</name>
    <name type="synonym">Haematococcus pluvialis</name>
    <dbReference type="NCBI Taxonomy" id="44745"/>
    <lineage>
        <taxon>Eukaryota</taxon>
        <taxon>Viridiplantae</taxon>
        <taxon>Chlorophyta</taxon>
        <taxon>core chlorophytes</taxon>
        <taxon>Chlorophyceae</taxon>
        <taxon>CS clade</taxon>
        <taxon>Chlamydomonadales</taxon>
        <taxon>Haematococcaceae</taxon>
        <taxon>Haematococcus</taxon>
    </lineage>
</organism>
<dbReference type="Proteomes" id="UP000485058">
    <property type="component" value="Unassembled WGS sequence"/>
</dbReference>
<evidence type="ECO:0000256" key="4">
    <source>
        <dbReference type="ARBA" id="ARBA00022892"/>
    </source>
</evidence>
<proteinExistence type="inferred from homology"/>
<accession>A0A699YQY5</accession>
<keyword evidence="6" id="KW-0472">Membrane</keyword>
<comment type="subcellular location">
    <subcellularLocation>
        <location evidence="1">Membrane</location>
        <topology evidence="1">Peripheral membrane protein</topology>
    </subcellularLocation>
</comment>
<dbReference type="PANTHER" id="PTHR13768:SF2">
    <property type="entry name" value="GAMMA-SOLUBLE NSF ATTACHMENT PROTEIN"/>
    <property type="match status" value="1"/>
</dbReference>
<dbReference type="AlphaFoldDB" id="A0A699YQY5"/>
<dbReference type="GO" id="GO:0005483">
    <property type="term" value="F:soluble NSF attachment protein activity"/>
    <property type="evidence" value="ECO:0007669"/>
    <property type="project" value="TreeGrafter"/>
</dbReference>
<gene>
    <name evidence="9" type="ORF">HaLaN_04261</name>
</gene>
<dbReference type="GO" id="GO:0031201">
    <property type="term" value="C:SNARE complex"/>
    <property type="evidence" value="ECO:0007669"/>
    <property type="project" value="TreeGrafter"/>
</dbReference>
<keyword evidence="5" id="KW-0653">Protein transport</keyword>
<dbReference type="SUPFAM" id="SSF48452">
    <property type="entry name" value="TPR-like"/>
    <property type="match status" value="1"/>
</dbReference>
<name>A0A699YQY5_HAELA</name>
<dbReference type="PANTHER" id="PTHR13768">
    <property type="entry name" value="SOLUBLE NSF ATTACHMENT PROTEIN SNAP"/>
    <property type="match status" value="1"/>
</dbReference>
<reference evidence="9 10" key="1">
    <citation type="submission" date="2020-02" db="EMBL/GenBank/DDBJ databases">
        <title>Draft genome sequence of Haematococcus lacustris strain NIES-144.</title>
        <authorList>
            <person name="Morimoto D."/>
            <person name="Nakagawa S."/>
            <person name="Yoshida T."/>
            <person name="Sawayama S."/>
        </authorList>
    </citation>
    <scope>NUCLEOTIDE SEQUENCE [LARGE SCALE GENOMIC DNA]</scope>
    <source>
        <strain evidence="9 10">NIES-144</strain>
    </source>
</reference>
<dbReference type="GO" id="GO:0016192">
    <property type="term" value="P:vesicle-mediated transport"/>
    <property type="evidence" value="ECO:0007669"/>
    <property type="project" value="UniProtKB-KW"/>
</dbReference>
<evidence type="ECO:0000256" key="6">
    <source>
        <dbReference type="ARBA" id="ARBA00023136"/>
    </source>
</evidence>
<dbReference type="GO" id="GO:0019905">
    <property type="term" value="F:syntaxin binding"/>
    <property type="evidence" value="ECO:0007669"/>
    <property type="project" value="TreeGrafter"/>
</dbReference>
<dbReference type="GO" id="GO:0006886">
    <property type="term" value="P:intracellular protein transport"/>
    <property type="evidence" value="ECO:0007669"/>
    <property type="project" value="InterPro"/>
</dbReference>
<dbReference type="EMBL" id="BLLF01000213">
    <property type="protein sequence ID" value="GFH09164.1"/>
    <property type="molecule type" value="Genomic_DNA"/>
</dbReference>
<comment type="similarity">
    <text evidence="2">Belongs to the SNAP family.</text>
</comment>
<dbReference type="Pfam" id="PF14938">
    <property type="entry name" value="SNAP"/>
    <property type="match status" value="1"/>
</dbReference>
<dbReference type="InterPro" id="IPR000744">
    <property type="entry name" value="NSF_attach"/>
</dbReference>
<evidence type="ECO:0000256" key="3">
    <source>
        <dbReference type="ARBA" id="ARBA00022448"/>
    </source>
</evidence>
<evidence type="ECO:0000256" key="7">
    <source>
        <dbReference type="ARBA" id="ARBA00040047"/>
    </source>
</evidence>
<keyword evidence="10" id="KW-1185">Reference proteome</keyword>
<evidence type="ECO:0000256" key="1">
    <source>
        <dbReference type="ARBA" id="ARBA00004170"/>
    </source>
</evidence>
<protein>
    <recommendedName>
        <fullName evidence="7">Gamma-soluble NSF attachment protein</fullName>
    </recommendedName>
    <alternativeName>
        <fullName evidence="8">N-ethylmaleimide-sensitive factor attachment protein gamma</fullName>
    </alternativeName>
</protein>
<evidence type="ECO:0000256" key="8">
    <source>
        <dbReference type="ARBA" id="ARBA00042485"/>
    </source>
</evidence>
<sequence length="334" mass="37330">MADKQEEAGKLMKKASKAISPSLFDFRLKPDWEVAAPLFERAAVLFKQVGRFEDASEAYERASTAQEKLQSPFHAAKHMEAAAETARLSKSWDKVFEYTKSAAELYINANRATVAADCLARGARQLEEHDVEHALTLLYDAVDIYESDTKEANAADVFRQAISLLVRAKRYPEAVEMMMRFGSQCDRVGARSSQCKCYLGAIVTHLFAKEAREAWMVFQDALAIDAFVSSEEAFAADALFSAIVTHLFAKEAREAWMVFQDALAIDAFVSSEEAFAADALFSAYRSGEEDEVQRVVKSKSVFKQLENQVARLAMKLPQGRMDKLSRRLNRAMGS</sequence>
<evidence type="ECO:0000256" key="2">
    <source>
        <dbReference type="ARBA" id="ARBA00010050"/>
    </source>
</evidence>
<keyword evidence="4" id="KW-0931">ER-Golgi transport</keyword>
<feature type="non-terminal residue" evidence="9">
    <location>
        <position position="1"/>
    </location>
</feature>